<dbReference type="Pfam" id="PF02698">
    <property type="entry name" value="DUF218"/>
    <property type="match status" value="1"/>
</dbReference>
<proteinExistence type="predicted"/>
<sequence length="167" mass="17918">MSTNGPGVVIVLGAAVWPGGQASPTLRRRAEHGARVFLQSGAALLITTGGTGRHPPAEALVAAAICRRQGVPAAAILCEDQSTTTLDNLRFATPLVPPGARITIVTDYYHIPRALLTARMLGLRARGAALGFARADINPRQHARMILREAFALPAYALRLLWRRWRG</sequence>
<keyword evidence="3" id="KW-1185">Reference proteome</keyword>
<comment type="caution">
    <text evidence="2">The sequence shown here is derived from an EMBL/GenBank/DDBJ whole genome shotgun (WGS) entry which is preliminary data.</text>
</comment>
<evidence type="ECO:0000313" key="3">
    <source>
        <dbReference type="Proteomes" id="UP000484076"/>
    </source>
</evidence>
<reference evidence="2" key="1">
    <citation type="submission" date="2020-05" db="EMBL/GenBank/DDBJ databases">
        <title>Fertoebacter nigrum gen. nov., sp. nov., a new member of the family Rhodobacteraceae.</title>
        <authorList>
            <person name="Szuroczki S."/>
            <person name="Abbaszade G."/>
            <person name="Buni D."/>
            <person name="Schumann P."/>
            <person name="Toth E."/>
        </authorList>
    </citation>
    <scope>NUCLEOTIDE SEQUENCE</scope>
    <source>
        <strain evidence="2">RG-N-1a</strain>
    </source>
</reference>
<dbReference type="EMBL" id="WHUT02000004">
    <property type="protein sequence ID" value="NUB44384.1"/>
    <property type="molecule type" value="Genomic_DNA"/>
</dbReference>
<accession>A0A8X8H194</accession>
<dbReference type="CDD" id="cd06259">
    <property type="entry name" value="YdcF-like"/>
    <property type="match status" value="1"/>
</dbReference>
<dbReference type="PANTHER" id="PTHR30336">
    <property type="entry name" value="INNER MEMBRANE PROTEIN, PROBABLE PERMEASE"/>
    <property type="match status" value="1"/>
</dbReference>
<dbReference type="AlphaFoldDB" id="A0A8X8H194"/>
<dbReference type="InterPro" id="IPR014729">
    <property type="entry name" value="Rossmann-like_a/b/a_fold"/>
</dbReference>
<gene>
    <name evidence="2" type="ORF">GEU84_008315</name>
</gene>
<organism evidence="2 3">
    <name type="scientific">Fertoeibacter niger</name>
    <dbReference type="NCBI Taxonomy" id="2656921"/>
    <lineage>
        <taxon>Bacteria</taxon>
        <taxon>Pseudomonadati</taxon>
        <taxon>Pseudomonadota</taxon>
        <taxon>Alphaproteobacteria</taxon>
        <taxon>Rhodobacterales</taxon>
        <taxon>Paracoccaceae</taxon>
        <taxon>Fertoeibacter</taxon>
    </lineage>
</organism>
<dbReference type="PANTHER" id="PTHR30336:SF20">
    <property type="entry name" value="DUF218 DOMAIN-CONTAINING PROTEIN"/>
    <property type="match status" value="1"/>
</dbReference>
<name>A0A8X8H194_9RHOB</name>
<dbReference type="InterPro" id="IPR051599">
    <property type="entry name" value="Cell_Envelope_Assoc"/>
</dbReference>
<dbReference type="Proteomes" id="UP000484076">
    <property type="component" value="Unassembled WGS sequence"/>
</dbReference>
<dbReference type="Gene3D" id="3.40.50.620">
    <property type="entry name" value="HUPs"/>
    <property type="match status" value="1"/>
</dbReference>
<protein>
    <submittedName>
        <fullName evidence="2">YdcF family protein</fullName>
    </submittedName>
</protein>
<dbReference type="GO" id="GO:0005886">
    <property type="term" value="C:plasma membrane"/>
    <property type="evidence" value="ECO:0007669"/>
    <property type="project" value="TreeGrafter"/>
</dbReference>
<feature type="domain" description="DUF218" evidence="1">
    <location>
        <begin position="8"/>
        <end position="150"/>
    </location>
</feature>
<dbReference type="InterPro" id="IPR003848">
    <property type="entry name" value="DUF218"/>
</dbReference>
<evidence type="ECO:0000313" key="2">
    <source>
        <dbReference type="EMBL" id="NUB44384.1"/>
    </source>
</evidence>
<evidence type="ECO:0000259" key="1">
    <source>
        <dbReference type="Pfam" id="PF02698"/>
    </source>
</evidence>